<evidence type="ECO:0000313" key="3">
    <source>
        <dbReference type="Proteomes" id="UP001143480"/>
    </source>
</evidence>
<reference evidence="2" key="2">
    <citation type="submission" date="2023-01" db="EMBL/GenBank/DDBJ databases">
        <authorList>
            <person name="Sun Q."/>
            <person name="Evtushenko L."/>
        </authorList>
    </citation>
    <scope>NUCLEOTIDE SEQUENCE</scope>
    <source>
        <strain evidence="2">VKM Ac-1321</strain>
    </source>
</reference>
<sequence length="437" mass="47669">MSDGLQIDFGTIVGGPAEPAAGSADSAISNALVLSAEPRALVCKDLLSPGQLAQAQAAAKQLYPVMLANTDQLAAFGTSAIDGVNAQVTRIFREVGRVNIPELTGIMHELNDRMRNFRRKYDPSDPKVRETFNKFSDSIKGLFRKGRDLLEMLFEEAKTVEQQLDRVAGQLSDKQLQLKRNVVLCDELYKANEAAIGQLVGAIAVMELVRDVALDDANSIKITPGAPDERDLQERLSLITEFIQALEVRINEFQQRLFVAWSTSPQVRNIRTLNYGLGQRLALLMNLTIPTMKLTIAQWALMMQANQAADMQQAVADGANDVLSAYAQASKTAVPQIARVIQTPTIRPETILEVADSIDAQARGIEEAVKYGQQKRAEVVTAIVTANESMSQTSQRLSRTVIELVTRAKEPVALPAGPQIPASVLEQAPALAQRQDA</sequence>
<comment type="caution">
    <text evidence="2">The sequence shown here is derived from an EMBL/GenBank/DDBJ whole genome shotgun (WGS) entry which is preliminary data.</text>
</comment>
<organism evidence="2 3">
    <name type="scientific">Dactylosporangium matsuzakiense</name>
    <dbReference type="NCBI Taxonomy" id="53360"/>
    <lineage>
        <taxon>Bacteria</taxon>
        <taxon>Bacillati</taxon>
        <taxon>Actinomycetota</taxon>
        <taxon>Actinomycetes</taxon>
        <taxon>Micromonosporales</taxon>
        <taxon>Micromonosporaceae</taxon>
        <taxon>Dactylosporangium</taxon>
    </lineage>
</organism>
<evidence type="ECO:0008006" key="4">
    <source>
        <dbReference type="Google" id="ProtNLM"/>
    </source>
</evidence>
<dbReference type="PANTHER" id="PTHR38432:SF1">
    <property type="entry name" value="TELA-LIKE PROTEIN SAOUHSC_01408"/>
    <property type="match status" value="1"/>
</dbReference>
<dbReference type="EMBL" id="BSFP01000064">
    <property type="protein sequence ID" value="GLL05881.1"/>
    <property type="molecule type" value="Genomic_DNA"/>
</dbReference>
<protein>
    <recommendedName>
        <fullName evidence="4">Toxic anion resistance protein</fullName>
    </recommendedName>
</protein>
<dbReference type="Pfam" id="PF05816">
    <property type="entry name" value="TelA"/>
    <property type="match status" value="1"/>
</dbReference>
<comment type="similarity">
    <text evidence="1">Belongs to the TelA family.</text>
</comment>
<dbReference type="PANTHER" id="PTHR38432">
    <property type="entry name" value="TELA-LIKE PROTEIN SAOUHSC_01408"/>
    <property type="match status" value="1"/>
</dbReference>
<accession>A0A9W6KPN4</accession>
<evidence type="ECO:0000256" key="1">
    <source>
        <dbReference type="ARBA" id="ARBA00005541"/>
    </source>
</evidence>
<name>A0A9W6KPN4_9ACTN</name>
<dbReference type="RefSeq" id="WP_261960823.1">
    <property type="nucleotide sequence ID" value="NZ_BAAAXA010000001.1"/>
</dbReference>
<evidence type="ECO:0000313" key="2">
    <source>
        <dbReference type="EMBL" id="GLL05881.1"/>
    </source>
</evidence>
<reference evidence="2" key="1">
    <citation type="journal article" date="2014" name="Int. J. Syst. Evol. Microbiol.">
        <title>Complete genome sequence of Corynebacterium casei LMG S-19264T (=DSM 44701T), isolated from a smear-ripened cheese.</title>
        <authorList>
            <consortium name="US DOE Joint Genome Institute (JGI-PGF)"/>
            <person name="Walter F."/>
            <person name="Albersmeier A."/>
            <person name="Kalinowski J."/>
            <person name="Ruckert C."/>
        </authorList>
    </citation>
    <scope>NUCLEOTIDE SEQUENCE</scope>
    <source>
        <strain evidence="2">VKM Ac-1321</strain>
    </source>
</reference>
<dbReference type="Proteomes" id="UP001143480">
    <property type="component" value="Unassembled WGS sequence"/>
</dbReference>
<keyword evidence="3" id="KW-1185">Reference proteome</keyword>
<dbReference type="InterPro" id="IPR008863">
    <property type="entry name" value="Toxic_anion-R_TelA"/>
</dbReference>
<dbReference type="AlphaFoldDB" id="A0A9W6KPN4"/>
<gene>
    <name evidence="2" type="ORF">GCM10017581_076290</name>
</gene>
<proteinExistence type="inferred from homology"/>